<feature type="domain" description="Response regulatory" evidence="8">
    <location>
        <begin position="8"/>
        <end position="124"/>
    </location>
</feature>
<dbReference type="FunFam" id="1.10.10.10:FF:000153">
    <property type="entry name" value="LuxR family transcriptional regulator"/>
    <property type="match status" value="1"/>
</dbReference>
<dbReference type="GO" id="GO:0000160">
    <property type="term" value="P:phosphorelay signal transduction system"/>
    <property type="evidence" value="ECO:0007669"/>
    <property type="project" value="InterPro"/>
</dbReference>
<dbReference type="SMART" id="SM00421">
    <property type="entry name" value="HTH_LUXR"/>
    <property type="match status" value="1"/>
</dbReference>
<protein>
    <submittedName>
        <fullName evidence="9">DNA-binding response regulator</fullName>
    </submittedName>
</protein>
<dbReference type="GO" id="GO:0003677">
    <property type="term" value="F:DNA binding"/>
    <property type="evidence" value="ECO:0007669"/>
    <property type="project" value="UniProtKB-KW"/>
</dbReference>
<dbReference type="PROSITE" id="PS50110">
    <property type="entry name" value="RESPONSE_REGULATORY"/>
    <property type="match status" value="1"/>
</dbReference>
<evidence type="ECO:0000256" key="4">
    <source>
        <dbReference type="ARBA" id="ARBA00023163"/>
    </source>
</evidence>
<evidence type="ECO:0000259" key="8">
    <source>
        <dbReference type="PROSITE" id="PS50110"/>
    </source>
</evidence>
<dbReference type="SUPFAM" id="SSF52172">
    <property type="entry name" value="CheY-like"/>
    <property type="match status" value="1"/>
</dbReference>
<dbReference type="PRINTS" id="PR00038">
    <property type="entry name" value="HTHLUXR"/>
</dbReference>
<dbReference type="PANTHER" id="PTHR43214">
    <property type="entry name" value="TWO-COMPONENT RESPONSE REGULATOR"/>
    <property type="match status" value="1"/>
</dbReference>
<keyword evidence="1 5" id="KW-0597">Phosphoprotein</keyword>
<dbReference type="PROSITE" id="PS50043">
    <property type="entry name" value="HTH_LUXR_2"/>
    <property type="match status" value="1"/>
</dbReference>
<evidence type="ECO:0000259" key="7">
    <source>
        <dbReference type="PROSITE" id="PS50043"/>
    </source>
</evidence>
<keyword evidence="10" id="KW-1185">Reference proteome</keyword>
<dbReference type="PANTHER" id="PTHR43214:SF24">
    <property type="entry name" value="TRANSCRIPTIONAL REGULATORY PROTEIN NARL-RELATED"/>
    <property type="match status" value="1"/>
</dbReference>
<keyword evidence="2" id="KW-0805">Transcription regulation</keyword>
<comment type="caution">
    <text evidence="9">The sequence shown here is derived from an EMBL/GenBank/DDBJ whole genome shotgun (WGS) entry which is preliminary data.</text>
</comment>
<dbReference type="AlphaFoldDB" id="A0A3A9YU36"/>
<dbReference type="InterPro" id="IPR058245">
    <property type="entry name" value="NreC/VraR/RcsB-like_REC"/>
</dbReference>
<dbReference type="Pfam" id="PF00196">
    <property type="entry name" value="GerE"/>
    <property type="match status" value="1"/>
</dbReference>
<dbReference type="Proteomes" id="UP000272474">
    <property type="component" value="Unassembled WGS sequence"/>
</dbReference>
<dbReference type="InterPro" id="IPR011006">
    <property type="entry name" value="CheY-like_superfamily"/>
</dbReference>
<dbReference type="OrthoDB" id="9808843at2"/>
<organism evidence="9 10">
    <name type="scientific">Streptomyces hoynatensis</name>
    <dbReference type="NCBI Taxonomy" id="1141874"/>
    <lineage>
        <taxon>Bacteria</taxon>
        <taxon>Bacillati</taxon>
        <taxon>Actinomycetota</taxon>
        <taxon>Actinomycetes</taxon>
        <taxon>Kitasatosporales</taxon>
        <taxon>Streptomycetaceae</taxon>
        <taxon>Streptomyces</taxon>
    </lineage>
</organism>
<keyword evidence="3 9" id="KW-0238">DNA-binding</keyword>
<accession>A0A3A9YU36</accession>
<evidence type="ECO:0000256" key="3">
    <source>
        <dbReference type="ARBA" id="ARBA00023125"/>
    </source>
</evidence>
<gene>
    <name evidence="9" type="ORF">D7294_21190</name>
</gene>
<evidence type="ECO:0000256" key="6">
    <source>
        <dbReference type="SAM" id="MobiDB-lite"/>
    </source>
</evidence>
<evidence type="ECO:0000256" key="2">
    <source>
        <dbReference type="ARBA" id="ARBA00023015"/>
    </source>
</evidence>
<dbReference type="Pfam" id="PF00072">
    <property type="entry name" value="Response_reg"/>
    <property type="match status" value="1"/>
</dbReference>
<feature type="domain" description="HTH luxR-type" evidence="7">
    <location>
        <begin position="156"/>
        <end position="221"/>
    </location>
</feature>
<dbReference type="EMBL" id="RBAL01000013">
    <property type="protein sequence ID" value="RKN39505.1"/>
    <property type="molecule type" value="Genomic_DNA"/>
</dbReference>
<feature type="modified residue" description="4-aspartylphosphate" evidence="5">
    <location>
        <position position="59"/>
    </location>
</feature>
<dbReference type="PROSITE" id="PS00622">
    <property type="entry name" value="HTH_LUXR_1"/>
    <property type="match status" value="1"/>
</dbReference>
<dbReference type="InterPro" id="IPR039420">
    <property type="entry name" value="WalR-like"/>
</dbReference>
<dbReference type="CDD" id="cd17535">
    <property type="entry name" value="REC_NarL-like"/>
    <property type="match status" value="1"/>
</dbReference>
<feature type="region of interest" description="Disordered" evidence="6">
    <location>
        <begin position="145"/>
        <end position="164"/>
    </location>
</feature>
<evidence type="ECO:0000256" key="5">
    <source>
        <dbReference type="PROSITE-ProRule" id="PRU00169"/>
    </source>
</evidence>
<reference evidence="9 10" key="1">
    <citation type="journal article" date="2014" name="Int. J. Syst. Evol. Microbiol.">
        <title>Streptomyces hoynatensis sp. nov., isolated from deep marine sediment.</title>
        <authorList>
            <person name="Veyisoglu A."/>
            <person name="Sahin N."/>
        </authorList>
    </citation>
    <scope>NUCLEOTIDE SEQUENCE [LARGE SCALE GENOMIC DNA]</scope>
    <source>
        <strain evidence="9 10">KCTC 29097</strain>
    </source>
</reference>
<name>A0A3A9YU36_9ACTN</name>
<feature type="compositionally biased region" description="Pro residues" evidence="6">
    <location>
        <begin position="147"/>
        <end position="160"/>
    </location>
</feature>
<sequence length="231" mass="24463">MSGGEPVRVLVADDQRVVREGLVMLLGLLPGVEVVGAAADGEEALDLVARLAPDVVLMDLRMPRCDGTEATRRMRERGDATRVIALTTYADDRSVLEALRAGARGFLTKDVGAEEIERALRRVTGGQAVIDPAVQHHLVDAIAGGPPAAPAGPEGAPPRPEGLTPRETEVLRLVGAGLSNAEIARRLVVSEATVKSHINHLFAKLGVRDRAQAVAWAWRHGLGPAQDGERA</sequence>
<dbReference type="InterPro" id="IPR001789">
    <property type="entry name" value="Sig_transdc_resp-reg_receiver"/>
</dbReference>
<evidence type="ECO:0000313" key="10">
    <source>
        <dbReference type="Proteomes" id="UP000272474"/>
    </source>
</evidence>
<evidence type="ECO:0000313" key="9">
    <source>
        <dbReference type="EMBL" id="RKN39505.1"/>
    </source>
</evidence>
<dbReference type="GO" id="GO:0006355">
    <property type="term" value="P:regulation of DNA-templated transcription"/>
    <property type="evidence" value="ECO:0007669"/>
    <property type="project" value="InterPro"/>
</dbReference>
<dbReference type="SMART" id="SM00448">
    <property type="entry name" value="REC"/>
    <property type="match status" value="1"/>
</dbReference>
<proteinExistence type="predicted"/>
<evidence type="ECO:0000256" key="1">
    <source>
        <dbReference type="ARBA" id="ARBA00022553"/>
    </source>
</evidence>
<keyword evidence="4" id="KW-0804">Transcription</keyword>
<dbReference type="CDD" id="cd06170">
    <property type="entry name" value="LuxR_C_like"/>
    <property type="match status" value="1"/>
</dbReference>
<dbReference type="Gene3D" id="3.40.50.2300">
    <property type="match status" value="1"/>
</dbReference>
<dbReference type="InterPro" id="IPR000792">
    <property type="entry name" value="Tscrpt_reg_LuxR_C"/>
</dbReference>